<keyword evidence="3" id="KW-1185">Reference proteome</keyword>
<feature type="transmembrane region" description="Helical" evidence="1">
    <location>
        <begin position="132"/>
        <end position="152"/>
    </location>
</feature>
<dbReference type="Pfam" id="PF05982">
    <property type="entry name" value="Sbt_1"/>
    <property type="match status" value="1"/>
</dbReference>
<evidence type="ECO:0000256" key="1">
    <source>
        <dbReference type="SAM" id="Phobius"/>
    </source>
</evidence>
<dbReference type="Proteomes" id="UP000094296">
    <property type="component" value="Unassembled WGS sequence"/>
</dbReference>
<keyword evidence="1" id="KW-1133">Transmembrane helix</keyword>
<dbReference type="EMBL" id="MIJE01000011">
    <property type="protein sequence ID" value="OEF97574.1"/>
    <property type="molecule type" value="Genomic_DNA"/>
</dbReference>
<sequence>MIDLAISNLISPVVLFFAMGLVIALIKAKVEFPNAIGDFITMYLLVAIGLKGGVAIAEAGILSVLPAIIGATVLGIFIPIYCFYILKGMGKFKADDAAALAGHYGSISVVTFIAAATFLTNQNIEYEAFMNGLPAIMEIPAIIVALVLASLAKGRSFKKASTVNSETGADKLDALSEKKSLPQVTKQVVLSKSVILLLGAMIVGYITGPSGMVQVEFFYKELFMGMLSLFMLEMGIVAGSKIHELRKAGVFIVGFGIIIPCINAVLGIIVGGIAGLSIGGATLLGVLAASCSYIVAPAAMRVSLPKANPAMYLGASLGVTLPFNLIFGIPIYYYLATNIMRFF</sequence>
<gene>
    <name evidence="2" type="ORF">BHF68_04125</name>
</gene>
<evidence type="ECO:0000313" key="3">
    <source>
        <dbReference type="Proteomes" id="UP000094296"/>
    </source>
</evidence>
<comment type="caution">
    <text evidence="2">The sequence shown here is derived from an EMBL/GenBank/DDBJ whole genome shotgun (WGS) entry which is preliminary data.</text>
</comment>
<feature type="transmembrane region" description="Helical" evidence="1">
    <location>
        <begin position="6"/>
        <end position="26"/>
    </location>
</feature>
<dbReference type="InterPro" id="IPR010293">
    <property type="entry name" value="Sbt_1"/>
</dbReference>
<keyword evidence="1" id="KW-0812">Transmembrane</keyword>
<dbReference type="AlphaFoldDB" id="A0A1E5G3L7"/>
<protein>
    <recommendedName>
        <fullName evidence="4">Sodium-dependent bicarbonate transport family permease</fullName>
    </recommendedName>
</protein>
<feature type="transmembrane region" description="Helical" evidence="1">
    <location>
        <begin position="280"/>
        <end position="300"/>
    </location>
</feature>
<name>A0A1E5G3L7_9FIRM</name>
<keyword evidence="1" id="KW-0472">Membrane</keyword>
<feature type="transmembrane region" description="Helical" evidence="1">
    <location>
        <begin position="38"/>
        <end position="57"/>
    </location>
</feature>
<reference evidence="2 3" key="1">
    <citation type="submission" date="2016-09" db="EMBL/GenBank/DDBJ databases">
        <title>Draft genome sequence for the type strain of Desulfuribacillus alkaliarsenatis AHT28, an obligately anaerobic, sulfidogenic bacterium isolated from Russian soda lake sediments.</title>
        <authorList>
            <person name="Abin C.A."/>
            <person name="Hollibaugh J.T."/>
        </authorList>
    </citation>
    <scope>NUCLEOTIDE SEQUENCE [LARGE SCALE GENOMIC DNA]</scope>
    <source>
        <strain evidence="2 3">AHT28</strain>
    </source>
</reference>
<proteinExistence type="predicted"/>
<feature type="transmembrane region" description="Helical" evidence="1">
    <location>
        <begin position="63"/>
        <end position="86"/>
    </location>
</feature>
<evidence type="ECO:0000313" key="2">
    <source>
        <dbReference type="EMBL" id="OEF97574.1"/>
    </source>
</evidence>
<accession>A0A1E5G3L7</accession>
<dbReference type="PANTHER" id="PTHR40400">
    <property type="entry name" value="SLR1512 PROTEIN"/>
    <property type="match status" value="1"/>
</dbReference>
<organism evidence="2 3">
    <name type="scientific">Desulfuribacillus alkaliarsenatis</name>
    <dbReference type="NCBI Taxonomy" id="766136"/>
    <lineage>
        <taxon>Bacteria</taxon>
        <taxon>Bacillati</taxon>
        <taxon>Bacillota</taxon>
        <taxon>Desulfuribacillia</taxon>
        <taxon>Desulfuribacillales</taxon>
        <taxon>Desulfuribacillaceae</taxon>
        <taxon>Desulfuribacillus</taxon>
    </lineage>
</organism>
<feature type="transmembrane region" description="Helical" evidence="1">
    <location>
        <begin position="250"/>
        <end position="274"/>
    </location>
</feature>
<feature type="transmembrane region" description="Helical" evidence="1">
    <location>
        <begin position="188"/>
        <end position="206"/>
    </location>
</feature>
<feature type="transmembrane region" description="Helical" evidence="1">
    <location>
        <begin position="218"/>
        <end position="238"/>
    </location>
</feature>
<dbReference type="STRING" id="766136.BHF68_04125"/>
<evidence type="ECO:0008006" key="4">
    <source>
        <dbReference type="Google" id="ProtNLM"/>
    </source>
</evidence>
<feature type="transmembrane region" description="Helical" evidence="1">
    <location>
        <begin position="312"/>
        <end position="335"/>
    </location>
</feature>
<dbReference type="PANTHER" id="PTHR40400:SF1">
    <property type="entry name" value="SLR1512 PROTEIN"/>
    <property type="match status" value="1"/>
</dbReference>
<feature type="transmembrane region" description="Helical" evidence="1">
    <location>
        <begin position="98"/>
        <end position="120"/>
    </location>
</feature>